<reference evidence="1 2" key="1">
    <citation type="journal article" date="2020" name="BMC Genomics">
        <title>Intraspecific diversification of the crop wild relative Brassica cretica Lam. using demographic model selection.</title>
        <authorList>
            <person name="Kioukis A."/>
            <person name="Michalopoulou V.A."/>
            <person name="Briers L."/>
            <person name="Pirintsos S."/>
            <person name="Studholme D.J."/>
            <person name="Pavlidis P."/>
            <person name="Sarris P.F."/>
        </authorList>
    </citation>
    <scope>NUCLEOTIDE SEQUENCE [LARGE SCALE GENOMIC DNA]</scope>
    <source>
        <strain evidence="2">cv. PFS-1207/04</strain>
    </source>
</reference>
<gene>
    <name evidence="1" type="ORF">DY000_02031064</name>
</gene>
<organism evidence="1 2">
    <name type="scientific">Brassica cretica</name>
    <name type="common">Mustard</name>
    <dbReference type="NCBI Taxonomy" id="69181"/>
    <lineage>
        <taxon>Eukaryota</taxon>
        <taxon>Viridiplantae</taxon>
        <taxon>Streptophyta</taxon>
        <taxon>Embryophyta</taxon>
        <taxon>Tracheophyta</taxon>
        <taxon>Spermatophyta</taxon>
        <taxon>Magnoliopsida</taxon>
        <taxon>eudicotyledons</taxon>
        <taxon>Gunneridae</taxon>
        <taxon>Pentapetalae</taxon>
        <taxon>rosids</taxon>
        <taxon>malvids</taxon>
        <taxon>Brassicales</taxon>
        <taxon>Brassicaceae</taxon>
        <taxon>Brassiceae</taxon>
        <taxon>Brassica</taxon>
    </lineage>
</organism>
<comment type="caution">
    <text evidence="1">The sequence shown here is derived from an EMBL/GenBank/DDBJ whole genome shotgun (WGS) entry which is preliminary data.</text>
</comment>
<dbReference type="Proteomes" id="UP000266723">
    <property type="component" value="Unassembled WGS sequence"/>
</dbReference>
<evidence type="ECO:0000313" key="2">
    <source>
        <dbReference type="Proteomes" id="UP000266723"/>
    </source>
</evidence>
<evidence type="ECO:0000313" key="1">
    <source>
        <dbReference type="EMBL" id="KAF3581753.1"/>
    </source>
</evidence>
<protein>
    <submittedName>
        <fullName evidence="1">Uncharacterized protein</fullName>
    </submittedName>
</protein>
<name>A0ABQ7DUF9_BRACR</name>
<keyword evidence="2" id="KW-1185">Reference proteome</keyword>
<accession>A0ABQ7DUF9</accession>
<sequence length="92" mass="10081">MRSMMSGSQWGCSIPSASSSVKVIESLCPCRGGDHVGQFALDSAFPCLGPKTLQLVVECPRVWWNSEKVFWSYPGLRVHVLPEVLPCSELIA</sequence>
<proteinExistence type="predicted"/>
<dbReference type="EMBL" id="QGKV02000649">
    <property type="protein sequence ID" value="KAF3581753.1"/>
    <property type="molecule type" value="Genomic_DNA"/>
</dbReference>